<dbReference type="PROSITE" id="PS00041">
    <property type="entry name" value="HTH_ARAC_FAMILY_1"/>
    <property type="match status" value="1"/>
</dbReference>
<dbReference type="InterPro" id="IPR020449">
    <property type="entry name" value="Tscrpt_reg_AraC-type_HTH"/>
</dbReference>
<dbReference type="InterPro" id="IPR009057">
    <property type="entry name" value="Homeodomain-like_sf"/>
</dbReference>
<dbReference type="GO" id="GO:0003700">
    <property type="term" value="F:DNA-binding transcription factor activity"/>
    <property type="evidence" value="ECO:0007669"/>
    <property type="project" value="InterPro"/>
</dbReference>
<keyword evidence="6" id="KW-1185">Reference proteome</keyword>
<feature type="domain" description="HTH araC/xylS-type" evidence="4">
    <location>
        <begin position="198"/>
        <end position="296"/>
    </location>
</feature>
<protein>
    <submittedName>
        <fullName evidence="5">AraC family transcriptional regulator</fullName>
    </submittedName>
</protein>
<dbReference type="InterPro" id="IPR037923">
    <property type="entry name" value="HTH-like"/>
</dbReference>
<keyword evidence="1" id="KW-0805">Transcription regulation</keyword>
<dbReference type="Pfam" id="PF12833">
    <property type="entry name" value="HTH_18"/>
    <property type="match status" value="1"/>
</dbReference>
<dbReference type="AlphaFoldDB" id="A0A2U2PB94"/>
<dbReference type="EMBL" id="QEAS01000022">
    <property type="protein sequence ID" value="PWG78630.1"/>
    <property type="molecule type" value="Genomic_DNA"/>
</dbReference>
<evidence type="ECO:0000313" key="6">
    <source>
        <dbReference type="Proteomes" id="UP000245647"/>
    </source>
</evidence>
<dbReference type="GO" id="GO:0043565">
    <property type="term" value="F:sequence-specific DNA binding"/>
    <property type="evidence" value="ECO:0007669"/>
    <property type="project" value="InterPro"/>
</dbReference>
<name>A0A2U2PB94_9SPHI</name>
<evidence type="ECO:0000256" key="1">
    <source>
        <dbReference type="ARBA" id="ARBA00023015"/>
    </source>
</evidence>
<keyword evidence="3" id="KW-0804">Transcription</keyword>
<organism evidence="5 6">
    <name type="scientific">Pararcticibacter amylolyticus</name>
    <dbReference type="NCBI Taxonomy" id="2173175"/>
    <lineage>
        <taxon>Bacteria</taxon>
        <taxon>Pseudomonadati</taxon>
        <taxon>Bacteroidota</taxon>
        <taxon>Sphingobacteriia</taxon>
        <taxon>Sphingobacteriales</taxon>
        <taxon>Sphingobacteriaceae</taxon>
        <taxon>Pararcticibacter</taxon>
    </lineage>
</organism>
<accession>A0A2U2PB94</accession>
<keyword evidence="2" id="KW-0238">DNA-binding</keyword>
<evidence type="ECO:0000256" key="3">
    <source>
        <dbReference type="ARBA" id="ARBA00023163"/>
    </source>
</evidence>
<dbReference type="OrthoDB" id="9813413at2"/>
<dbReference type="PROSITE" id="PS01124">
    <property type="entry name" value="HTH_ARAC_FAMILY_2"/>
    <property type="match status" value="1"/>
</dbReference>
<dbReference type="Pfam" id="PF02311">
    <property type="entry name" value="AraC_binding"/>
    <property type="match status" value="1"/>
</dbReference>
<sequence>MNKSLPLKKKEGFQGQKAVVIPRPVLAQKCVKNDIISTLYITDIGYYPKALYHYRERPHGADQHILIYCYKGAGDVIVKTKEYRIEAGDFIIIPIKVAHKYEADVNDPWTIYWVHFKGSISHSILSLFEKQTGGHKGFIRNNERIFSLFNEMYNQLERGYGTDNLIYTNMCLWHFLTSFIYNIQSDPAGQLNDKNTTDMAIDYLSKNISKTLTLEEIASHVNLSPSYFSSLFKNKTGFSPIEYYNHLKIQKACQFLLFTTLRIKEIANEVGIDDPYYFSRLFRKIMGISPNLYREKKIH</sequence>
<dbReference type="SUPFAM" id="SSF51215">
    <property type="entry name" value="Regulatory protein AraC"/>
    <property type="match status" value="1"/>
</dbReference>
<dbReference type="Gene3D" id="2.60.120.280">
    <property type="entry name" value="Regulatory protein AraC"/>
    <property type="match status" value="1"/>
</dbReference>
<dbReference type="SMART" id="SM00342">
    <property type="entry name" value="HTH_ARAC"/>
    <property type="match status" value="1"/>
</dbReference>
<dbReference type="InterPro" id="IPR003313">
    <property type="entry name" value="AraC-bd"/>
</dbReference>
<dbReference type="InterPro" id="IPR018062">
    <property type="entry name" value="HTH_AraC-typ_CS"/>
</dbReference>
<dbReference type="PRINTS" id="PR00032">
    <property type="entry name" value="HTHARAC"/>
</dbReference>
<dbReference type="RefSeq" id="WP_109417841.1">
    <property type="nucleotide sequence ID" value="NZ_QEAS01000022.1"/>
</dbReference>
<evidence type="ECO:0000313" key="5">
    <source>
        <dbReference type="EMBL" id="PWG78630.1"/>
    </source>
</evidence>
<dbReference type="SUPFAM" id="SSF46689">
    <property type="entry name" value="Homeodomain-like"/>
    <property type="match status" value="2"/>
</dbReference>
<evidence type="ECO:0000259" key="4">
    <source>
        <dbReference type="PROSITE" id="PS01124"/>
    </source>
</evidence>
<dbReference type="PANTHER" id="PTHR43280:SF30">
    <property type="entry name" value="MMSAB OPERON REGULATORY PROTEIN"/>
    <property type="match status" value="1"/>
</dbReference>
<dbReference type="Gene3D" id="1.10.10.60">
    <property type="entry name" value="Homeodomain-like"/>
    <property type="match status" value="2"/>
</dbReference>
<dbReference type="CDD" id="cd06986">
    <property type="entry name" value="cupin_MmsR-like_N"/>
    <property type="match status" value="1"/>
</dbReference>
<dbReference type="Proteomes" id="UP000245647">
    <property type="component" value="Unassembled WGS sequence"/>
</dbReference>
<evidence type="ECO:0000256" key="2">
    <source>
        <dbReference type="ARBA" id="ARBA00023125"/>
    </source>
</evidence>
<dbReference type="InterPro" id="IPR018060">
    <property type="entry name" value="HTH_AraC"/>
</dbReference>
<comment type="caution">
    <text evidence="5">The sequence shown here is derived from an EMBL/GenBank/DDBJ whole genome shotgun (WGS) entry which is preliminary data.</text>
</comment>
<dbReference type="PANTHER" id="PTHR43280">
    <property type="entry name" value="ARAC-FAMILY TRANSCRIPTIONAL REGULATOR"/>
    <property type="match status" value="1"/>
</dbReference>
<gene>
    <name evidence="5" type="ORF">DDR33_21380</name>
</gene>
<reference evidence="5 6" key="1">
    <citation type="submission" date="2018-04" db="EMBL/GenBank/DDBJ databases">
        <title>Pedobacter chongqingensis sp. nov., isolated from a rottenly hemp rope.</title>
        <authorList>
            <person name="Cai Y."/>
        </authorList>
    </citation>
    <scope>NUCLEOTIDE SEQUENCE [LARGE SCALE GENOMIC DNA]</scope>
    <source>
        <strain evidence="5 6">FJ4-8</strain>
    </source>
</reference>
<proteinExistence type="predicted"/>